<keyword evidence="3" id="KW-1185">Reference proteome</keyword>
<feature type="region of interest" description="Disordered" evidence="1">
    <location>
        <begin position="164"/>
        <end position="193"/>
    </location>
</feature>
<sequence length="193" mass="18745">MELDNVTAAVTAAADDLPLPRLLATVLLPAAQATDGAYRRLDEALRADTGRPRAAGGAAPAATPATGPPPPPPATTTTTTGGGRRTGVSPYAVTCAHVTEDLKVAAEVLAALALALTARPPGDAPYACAAAVVGRLQAAEAARLVATVSLHVLRRSAAHGVAGRPPLPPSMVAAAASAGPSGGGGGGGTPPRP</sequence>
<feature type="compositionally biased region" description="Low complexity" evidence="1">
    <location>
        <begin position="52"/>
        <end position="65"/>
    </location>
</feature>
<evidence type="ECO:0000313" key="3">
    <source>
        <dbReference type="Proteomes" id="UP000218209"/>
    </source>
</evidence>
<accession>A0A1X6NV50</accession>
<proteinExistence type="predicted"/>
<dbReference type="EMBL" id="KV919060">
    <property type="protein sequence ID" value="OSX72457.1"/>
    <property type="molecule type" value="Genomic_DNA"/>
</dbReference>
<protein>
    <submittedName>
        <fullName evidence="2">Uncharacterized protein</fullName>
    </submittedName>
</protein>
<evidence type="ECO:0000256" key="1">
    <source>
        <dbReference type="SAM" id="MobiDB-lite"/>
    </source>
</evidence>
<organism evidence="2 3">
    <name type="scientific">Porphyra umbilicalis</name>
    <name type="common">Purple laver</name>
    <name type="synonym">Red alga</name>
    <dbReference type="NCBI Taxonomy" id="2786"/>
    <lineage>
        <taxon>Eukaryota</taxon>
        <taxon>Rhodophyta</taxon>
        <taxon>Bangiophyceae</taxon>
        <taxon>Bangiales</taxon>
        <taxon>Bangiaceae</taxon>
        <taxon>Porphyra</taxon>
    </lineage>
</organism>
<feature type="compositionally biased region" description="Low complexity" evidence="1">
    <location>
        <begin position="170"/>
        <end position="179"/>
    </location>
</feature>
<feature type="region of interest" description="Disordered" evidence="1">
    <location>
        <begin position="47"/>
        <end position="86"/>
    </location>
</feature>
<dbReference type="AlphaFoldDB" id="A0A1X6NV50"/>
<reference evidence="2 3" key="1">
    <citation type="submission" date="2017-03" db="EMBL/GenBank/DDBJ databases">
        <title>WGS assembly of Porphyra umbilicalis.</title>
        <authorList>
            <person name="Brawley S.H."/>
            <person name="Blouin N.A."/>
            <person name="Ficko-Blean E."/>
            <person name="Wheeler G.L."/>
            <person name="Lohr M."/>
            <person name="Goodson H.V."/>
            <person name="Jenkins J.W."/>
            <person name="Blaby-Haas C.E."/>
            <person name="Helliwell K.E."/>
            <person name="Chan C."/>
            <person name="Marriage T."/>
            <person name="Bhattacharya D."/>
            <person name="Klein A.S."/>
            <person name="Badis Y."/>
            <person name="Brodie J."/>
            <person name="Cao Y."/>
            <person name="Collen J."/>
            <person name="Dittami S.M."/>
            <person name="Gachon C.M."/>
            <person name="Green B.R."/>
            <person name="Karpowicz S."/>
            <person name="Kim J.W."/>
            <person name="Kudahl U."/>
            <person name="Lin S."/>
            <person name="Michel G."/>
            <person name="Mittag M."/>
            <person name="Olson B.J."/>
            <person name="Pangilinan J."/>
            <person name="Peng Y."/>
            <person name="Qiu H."/>
            <person name="Shu S."/>
            <person name="Singer J.T."/>
            <person name="Smith A.G."/>
            <person name="Sprecher B.N."/>
            <person name="Wagner V."/>
            <person name="Wang W."/>
            <person name="Wang Z.-Y."/>
            <person name="Yan J."/>
            <person name="Yarish C."/>
            <person name="Zoeuner-Riek S."/>
            <person name="Zhuang Y."/>
            <person name="Zou Y."/>
            <person name="Lindquist E.A."/>
            <person name="Grimwood J."/>
            <person name="Barry K."/>
            <person name="Rokhsar D.S."/>
            <person name="Schmutz J."/>
            <person name="Stiller J.W."/>
            <person name="Grossman A.R."/>
            <person name="Prochnik S.E."/>
        </authorList>
    </citation>
    <scope>NUCLEOTIDE SEQUENCE [LARGE SCALE GENOMIC DNA]</scope>
    <source>
        <strain evidence="2">4086291</strain>
    </source>
</reference>
<evidence type="ECO:0000313" key="2">
    <source>
        <dbReference type="EMBL" id="OSX72457.1"/>
    </source>
</evidence>
<gene>
    <name evidence="2" type="ORF">BU14_0433s0015</name>
</gene>
<dbReference type="Proteomes" id="UP000218209">
    <property type="component" value="Unassembled WGS sequence"/>
</dbReference>
<name>A0A1X6NV50_PORUM</name>
<feature type="compositionally biased region" description="Gly residues" evidence="1">
    <location>
        <begin position="180"/>
        <end position="193"/>
    </location>
</feature>